<dbReference type="Proteomes" id="UP000479000">
    <property type="component" value="Unassembled WGS sequence"/>
</dbReference>
<dbReference type="GO" id="GO:0051131">
    <property type="term" value="P:chaperone-mediated protein complex assembly"/>
    <property type="evidence" value="ECO:0007669"/>
    <property type="project" value="TreeGrafter"/>
</dbReference>
<dbReference type="EMBL" id="CADCXU010020474">
    <property type="protein sequence ID" value="CAB0008495.1"/>
    <property type="molecule type" value="Genomic_DNA"/>
</dbReference>
<accession>A0A6H5GVJ5</accession>
<keyword evidence="3" id="KW-0143">Chaperone</keyword>
<dbReference type="InterPro" id="IPR009053">
    <property type="entry name" value="Prefoldin"/>
</dbReference>
<name>A0A6H5GVJ5_9HEMI</name>
<evidence type="ECO:0008006" key="7">
    <source>
        <dbReference type="Google" id="ProtNLM"/>
    </source>
</evidence>
<evidence type="ECO:0000256" key="2">
    <source>
        <dbReference type="ARBA" id="ARBA00011695"/>
    </source>
</evidence>
<keyword evidence="6" id="KW-1185">Reference proteome</keyword>
<organism evidence="5 6">
    <name type="scientific">Nesidiocoris tenuis</name>
    <dbReference type="NCBI Taxonomy" id="355587"/>
    <lineage>
        <taxon>Eukaryota</taxon>
        <taxon>Metazoa</taxon>
        <taxon>Ecdysozoa</taxon>
        <taxon>Arthropoda</taxon>
        <taxon>Hexapoda</taxon>
        <taxon>Insecta</taxon>
        <taxon>Pterygota</taxon>
        <taxon>Neoptera</taxon>
        <taxon>Paraneoptera</taxon>
        <taxon>Hemiptera</taxon>
        <taxon>Heteroptera</taxon>
        <taxon>Panheteroptera</taxon>
        <taxon>Cimicomorpha</taxon>
        <taxon>Miridae</taxon>
        <taxon>Dicyphina</taxon>
        <taxon>Nesidiocoris</taxon>
    </lineage>
</organism>
<dbReference type="PANTHER" id="PTHR21431:SF0">
    <property type="entry name" value="PREFOLDIN SUBUNIT 6"/>
    <property type="match status" value="1"/>
</dbReference>
<evidence type="ECO:0000256" key="3">
    <source>
        <dbReference type="ARBA" id="ARBA00023186"/>
    </source>
</evidence>
<dbReference type="PANTHER" id="PTHR21431">
    <property type="entry name" value="PREFOLDIN SUBUNIT 6"/>
    <property type="match status" value="1"/>
</dbReference>
<dbReference type="Pfam" id="PF01920">
    <property type="entry name" value="Prefoldin_2"/>
    <property type="match status" value="1"/>
</dbReference>
<dbReference type="GO" id="GO:0005737">
    <property type="term" value="C:cytoplasm"/>
    <property type="evidence" value="ECO:0007669"/>
    <property type="project" value="TreeGrafter"/>
</dbReference>
<dbReference type="SUPFAM" id="SSF46579">
    <property type="entry name" value="Prefoldin"/>
    <property type="match status" value="1"/>
</dbReference>
<reference evidence="5 6" key="1">
    <citation type="submission" date="2020-02" db="EMBL/GenBank/DDBJ databases">
        <authorList>
            <person name="Ferguson B K."/>
        </authorList>
    </citation>
    <scope>NUCLEOTIDE SEQUENCE [LARGE SCALE GENOMIC DNA]</scope>
</reference>
<evidence type="ECO:0000256" key="1">
    <source>
        <dbReference type="ARBA" id="ARBA00008045"/>
    </source>
</evidence>
<protein>
    <recommendedName>
        <fullName evidence="7">Prefoldin subunit 6</fullName>
    </recommendedName>
</protein>
<feature type="coiled-coil region" evidence="4">
    <location>
        <begin position="67"/>
        <end position="94"/>
    </location>
</feature>
<dbReference type="GO" id="GO:0006457">
    <property type="term" value="P:protein folding"/>
    <property type="evidence" value="ECO:0007669"/>
    <property type="project" value="InterPro"/>
</dbReference>
<dbReference type="GO" id="GO:0051082">
    <property type="term" value="F:unfolded protein binding"/>
    <property type="evidence" value="ECO:0007669"/>
    <property type="project" value="InterPro"/>
</dbReference>
<sequence>MEELQNKLQTELDKLKDVGKQLLKSDGEVYKMIGPVLVKQELNEAKQNVCKRIDYITAELKRMDDLISTLDAEQDQQREKLAKLQQQFQLQQTKAAKS</sequence>
<comment type="similarity">
    <text evidence="1">Belongs to the prefoldin subunit beta family.</text>
</comment>
<dbReference type="InterPro" id="IPR002777">
    <property type="entry name" value="PFD_beta-like"/>
</dbReference>
<dbReference type="GO" id="GO:0016272">
    <property type="term" value="C:prefoldin complex"/>
    <property type="evidence" value="ECO:0007669"/>
    <property type="project" value="InterPro"/>
</dbReference>
<gene>
    <name evidence="5" type="ORF">NTEN_LOCUS13741</name>
</gene>
<dbReference type="GO" id="GO:0051087">
    <property type="term" value="F:protein-folding chaperone binding"/>
    <property type="evidence" value="ECO:0007669"/>
    <property type="project" value="TreeGrafter"/>
</dbReference>
<evidence type="ECO:0000313" key="5">
    <source>
        <dbReference type="EMBL" id="CAB0008495.1"/>
    </source>
</evidence>
<dbReference type="AlphaFoldDB" id="A0A6H5GVJ5"/>
<keyword evidence="4" id="KW-0175">Coiled coil</keyword>
<evidence type="ECO:0000256" key="4">
    <source>
        <dbReference type="SAM" id="Coils"/>
    </source>
</evidence>
<evidence type="ECO:0000313" key="6">
    <source>
        <dbReference type="Proteomes" id="UP000479000"/>
    </source>
</evidence>
<dbReference type="OrthoDB" id="248120at2759"/>
<dbReference type="CDD" id="cd23161">
    <property type="entry name" value="Prefoldin_6"/>
    <property type="match status" value="1"/>
</dbReference>
<dbReference type="Gene3D" id="1.10.287.370">
    <property type="match status" value="1"/>
</dbReference>
<proteinExistence type="inferred from homology"/>
<comment type="subunit">
    <text evidence="2">Heterohexamer of two PFD-alpha type and four PFD-beta type subunits.</text>
</comment>